<comment type="caution">
    <text evidence="4">The sequence shown here is derived from an EMBL/GenBank/DDBJ whole genome shotgun (WGS) entry which is preliminary data.</text>
</comment>
<dbReference type="Gene3D" id="1.10.443.10">
    <property type="entry name" value="Intergrase catalytic core"/>
    <property type="match status" value="1"/>
</dbReference>
<protein>
    <recommendedName>
        <fullName evidence="3">Tyr recombinase domain-containing protein</fullName>
    </recommendedName>
</protein>
<evidence type="ECO:0000256" key="1">
    <source>
        <dbReference type="ARBA" id="ARBA00023172"/>
    </source>
</evidence>
<reference evidence="5" key="1">
    <citation type="journal article" date="2019" name="Int. J. Syst. Evol. Microbiol.">
        <title>The Global Catalogue of Microorganisms (GCM) 10K type strain sequencing project: providing services to taxonomists for standard genome sequencing and annotation.</title>
        <authorList>
            <consortium name="The Broad Institute Genomics Platform"/>
            <consortium name="The Broad Institute Genome Sequencing Center for Infectious Disease"/>
            <person name="Wu L."/>
            <person name="Ma J."/>
        </authorList>
    </citation>
    <scope>NUCLEOTIDE SEQUENCE [LARGE SCALE GENOMIC DNA]</scope>
    <source>
        <strain evidence="5">JCM 6835</strain>
    </source>
</reference>
<dbReference type="Proteomes" id="UP001501666">
    <property type="component" value="Unassembled WGS sequence"/>
</dbReference>
<feature type="domain" description="Tyr recombinase" evidence="3">
    <location>
        <begin position="1"/>
        <end position="168"/>
    </location>
</feature>
<proteinExistence type="predicted"/>
<accession>A0ABP6EW28</accession>
<evidence type="ECO:0000313" key="5">
    <source>
        <dbReference type="Proteomes" id="UP001501666"/>
    </source>
</evidence>
<dbReference type="InterPro" id="IPR011010">
    <property type="entry name" value="DNA_brk_join_enz"/>
</dbReference>
<dbReference type="EMBL" id="BAAATE010000016">
    <property type="protein sequence ID" value="GAA2675113.1"/>
    <property type="molecule type" value="Genomic_DNA"/>
</dbReference>
<name>A0ABP6EW28_9ACTN</name>
<feature type="region of interest" description="Disordered" evidence="2">
    <location>
        <begin position="36"/>
        <end position="64"/>
    </location>
</feature>
<dbReference type="PROSITE" id="PS51898">
    <property type="entry name" value="TYR_RECOMBINASE"/>
    <property type="match status" value="1"/>
</dbReference>
<evidence type="ECO:0000259" key="3">
    <source>
        <dbReference type="PROSITE" id="PS51898"/>
    </source>
</evidence>
<dbReference type="InterPro" id="IPR002104">
    <property type="entry name" value="Integrase_catalytic"/>
</dbReference>
<dbReference type="InterPro" id="IPR013762">
    <property type="entry name" value="Integrase-like_cat_sf"/>
</dbReference>
<evidence type="ECO:0000313" key="4">
    <source>
        <dbReference type="EMBL" id="GAA2675113.1"/>
    </source>
</evidence>
<keyword evidence="5" id="KW-1185">Reference proteome</keyword>
<gene>
    <name evidence="4" type="ORF">GCM10010412_056610</name>
</gene>
<evidence type="ECO:0000256" key="2">
    <source>
        <dbReference type="SAM" id="MobiDB-lite"/>
    </source>
</evidence>
<keyword evidence="1" id="KW-0233">DNA recombination</keyword>
<sequence length="168" mass="18661">MEKAEVVVAHHEHATSAWPWTCPWRASPLHAAQAVKGTSTREPPSQGLRLWRSPKPRPTSGAEAGRRVIGLPDELVSLLRKHQAEQDKDRKAARQLWQEGGWVFTTATGQPVSPYTDYHEWKALLKSAGLRDGRLHDARHTAATVLLILGVPERTVMAIMGWPRGTST</sequence>
<dbReference type="Pfam" id="PF00589">
    <property type="entry name" value="Phage_integrase"/>
    <property type="match status" value="1"/>
</dbReference>
<organism evidence="4 5">
    <name type="scientific">Nonomuraea recticatena</name>
    <dbReference type="NCBI Taxonomy" id="46178"/>
    <lineage>
        <taxon>Bacteria</taxon>
        <taxon>Bacillati</taxon>
        <taxon>Actinomycetota</taxon>
        <taxon>Actinomycetes</taxon>
        <taxon>Streptosporangiales</taxon>
        <taxon>Streptosporangiaceae</taxon>
        <taxon>Nonomuraea</taxon>
    </lineage>
</organism>
<dbReference type="SUPFAM" id="SSF56349">
    <property type="entry name" value="DNA breaking-rejoining enzymes"/>
    <property type="match status" value="1"/>
</dbReference>